<dbReference type="GO" id="GO:0008168">
    <property type="term" value="F:methyltransferase activity"/>
    <property type="evidence" value="ECO:0007669"/>
    <property type="project" value="UniProtKB-KW"/>
</dbReference>
<comment type="similarity">
    <text evidence="1">Belongs to the methyltransferase superfamily.</text>
</comment>
<proteinExistence type="inferred from homology"/>
<evidence type="ECO:0000259" key="4">
    <source>
        <dbReference type="Pfam" id="PF08241"/>
    </source>
</evidence>
<reference evidence="5 6" key="1">
    <citation type="submission" date="2023-08" db="EMBL/GenBank/DDBJ databases">
        <authorList>
            <person name="Park J.-S."/>
        </authorList>
    </citation>
    <scope>NUCLEOTIDE SEQUENCE [LARGE SCALE GENOMIC DNA]</scope>
    <source>
        <strain evidence="5 6">2205SS18-9</strain>
    </source>
</reference>
<keyword evidence="3" id="KW-0808">Transferase</keyword>
<dbReference type="Proteomes" id="UP001231941">
    <property type="component" value="Unassembled WGS sequence"/>
</dbReference>
<dbReference type="InterPro" id="IPR051052">
    <property type="entry name" value="Diverse_substrate_MTase"/>
</dbReference>
<comment type="caution">
    <text evidence="5">The sequence shown here is derived from an EMBL/GenBank/DDBJ whole genome shotgun (WGS) entry which is preliminary data.</text>
</comment>
<gene>
    <name evidence="5" type="ORF">Q5Y73_16805</name>
</gene>
<sequence>MDSKKRFSNRVENYVKYRPSYPKKALDFCYEELGFKQDSVIADVGSGTGIFTKLLLERESKVLSVEPNQEMREAAEKLLESYENYTSISGSAENTSLPDHAVDFIVSAQAFHWFDLQKTKKEFERILKPDGEVVLIWNNRLTEESDFLIEYDRLLKTYANDYNEINHQNIGEQEFSTFFNHQGYKVFTCPNYQLFNFEQLKGRLLSSSYSPTPGDQNYEIIMGKLQALFDLYNENGKVTFRYNTEIYYGGV</sequence>
<evidence type="ECO:0000256" key="1">
    <source>
        <dbReference type="ARBA" id="ARBA00008361"/>
    </source>
</evidence>
<dbReference type="InterPro" id="IPR013216">
    <property type="entry name" value="Methyltransf_11"/>
</dbReference>
<organism evidence="5 6">
    <name type="scientific">Chengkuizengella axinellae</name>
    <dbReference type="NCBI Taxonomy" id="3064388"/>
    <lineage>
        <taxon>Bacteria</taxon>
        <taxon>Bacillati</taxon>
        <taxon>Bacillota</taxon>
        <taxon>Bacilli</taxon>
        <taxon>Bacillales</taxon>
        <taxon>Paenibacillaceae</taxon>
        <taxon>Chengkuizengella</taxon>
    </lineage>
</organism>
<evidence type="ECO:0000313" key="5">
    <source>
        <dbReference type="EMBL" id="MDP5275772.1"/>
    </source>
</evidence>
<dbReference type="InterPro" id="IPR029063">
    <property type="entry name" value="SAM-dependent_MTases_sf"/>
</dbReference>
<dbReference type="PANTHER" id="PTHR44942">
    <property type="entry name" value="METHYLTRANSF_11 DOMAIN-CONTAINING PROTEIN"/>
    <property type="match status" value="1"/>
</dbReference>
<keyword evidence="6" id="KW-1185">Reference proteome</keyword>
<dbReference type="PANTHER" id="PTHR44942:SF4">
    <property type="entry name" value="METHYLTRANSFERASE TYPE 11 DOMAIN-CONTAINING PROTEIN"/>
    <property type="match status" value="1"/>
</dbReference>
<dbReference type="Gene3D" id="3.40.50.150">
    <property type="entry name" value="Vaccinia Virus protein VP39"/>
    <property type="match status" value="1"/>
</dbReference>
<name>A0ABT9J2F8_9BACL</name>
<protein>
    <submittedName>
        <fullName evidence="5">Class I SAM-dependent methyltransferase</fullName>
    </submittedName>
</protein>
<evidence type="ECO:0000256" key="3">
    <source>
        <dbReference type="ARBA" id="ARBA00022679"/>
    </source>
</evidence>
<accession>A0ABT9J2F8</accession>
<dbReference type="CDD" id="cd02440">
    <property type="entry name" value="AdoMet_MTases"/>
    <property type="match status" value="1"/>
</dbReference>
<evidence type="ECO:0000256" key="2">
    <source>
        <dbReference type="ARBA" id="ARBA00022603"/>
    </source>
</evidence>
<dbReference type="SUPFAM" id="SSF53335">
    <property type="entry name" value="S-adenosyl-L-methionine-dependent methyltransferases"/>
    <property type="match status" value="1"/>
</dbReference>
<dbReference type="RefSeq" id="WP_305993081.1">
    <property type="nucleotide sequence ID" value="NZ_JAVAMP010000009.1"/>
</dbReference>
<feature type="domain" description="Methyltransferase type 11" evidence="4">
    <location>
        <begin position="43"/>
        <end position="134"/>
    </location>
</feature>
<dbReference type="Pfam" id="PF08241">
    <property type="entry name" value="Methyltransf_11"/>
    <property type="match status" value="1"/>
</dbReference>
<dbReference type="GO" id="GO:0032259">
    <property type="term" value="P:methylation"/>
    <property type="evidence" value="ECO:0007669"/>
    <property type="project" value="UniProtKB-KW"/>
</dbReference>
<dbReference type="EMBL" id="JAVAMP010000009">
    <property type="protein sequence ID" value="MDP5275772.1"/>
    <property type="molecule type" value="Genomic_DNA"/>
</dbReference>
<evidence type="ECO:0000313" key="6">
    <source>
        <dbReference type="Proteomes" id="UP001231941"/>
    </source>
</evidence>
<keyword evidence="2 5" id="KW-0489">Methyltransferase</keyword>